<reference evidence="3" key="1">
    <citation type="submission" date="2003-08" db="EMBL/GenBank/DDBJ databases">
        <authorList>
            <person name="Birren B."/>
            <person name="Nusbaum C."/>
            <person name="Abebe A."/>
            <person name="Abouelleil A."/>
            <person name="Adekoya E."/>
            <person name="Ait-zahra M."/>
            <person name="Allen N."/>
            <person name="Allen T."/>
            <person name="An P."/>
            <person name="Anderson M."/>
            <person name="Anderson S."/>
            <person name="Arachchi H."/>
            <person name="Armbruster J."/>
            <person name="Bachantsang P."/>
            <person name="Baldwin J."/>
            <person name="Barry A."/>
            <person name="Bayul T."/>
            <person name="Blitshsteyn B."/>
            <person name="Bloom T."/>
            <person name="Blye J."/>
            <person name="Boguslavskiy L."/>
            <person name="Borowsky M."/>
            <person name="Boukhgalter B."/>
            <person name="Brunache A."/>
            <person name="Butler J."/>
            <person name="Calixte N."/>
            <person name="Calvo S."/>
            <person name="Camarata J."/>
            <person name="Campo K."/>
            <person name="Chang J."/>
            <person name="Cheshatsang Y."/>
            <person name="Citroen M."/>
            <person name="Collymore A."/>
            <person name="Considine T."/>
            <person name="Cook A."/>
            <person name="Cooke P."/>
            <person name="Corum B."/>
            <person name="Cuomo C."/>
            <person name="David R."/>
            <person name="Dawoe T."/>
            <person name="Degray S."/>
            <person name="Dodge S."/>
            <person name="Dooley K."/>
            <person name="Dorje P."/>
            <person name="Dorjee K."/>
            <person name="Dorris L."/>
            <person name="Duffey N."/>
            <person name="Dupes A."/>
            <person name="Elkins T."/>
            <person name="Engels R."/>
            <person name="Erickson J."/>
            <person name="Farina A."/>
            <person name="Faro S."/>
            <person name="Ferreira P."/>
            <person name="Fischer H."/>
            <person name="Fitzgerald M."/>
            <person name="Foley K."/>
            <person name="Gage D."/>
            <person name="Galagan J."/>
            <person name="Gearin G."/>
            <person name="Gnerre S."/>
            <person name="Gnirke A."/>
            <person name="Goyette A."/>
            <person name="Graham J."/>
            <person name="Grandbois E."/>
            <person name="Gyaltsen K."/>
            <person name="Hafez N."/>
            <person name="Hagopian D."/>
            <person name="Hagos B."/>
            <person name="Hall J."/>
            <person name="Hatcher B."/>
            <person name="Heller A."/>
            <person name="Higgins H."/>
            <person name="Honan T."/>
            <person name="Horn A."/>
            <person name="Houde N."/>
            <person name="Hughes L."/>
            <person name="Hulme W."/>
            <person name="Husby E."/>
            <person name="Iliev I."/>
            <person name="Jaffe D."/>
            <person name="Jones C."/>
            <person name="Kamal M."/>
            <person name="Kamat A."/>
            <person name="Kamvysselis M."/>
            <person name="Karlsson E."/>
            <person name="Kells C."/>
            <person name="Kieu A."/>
            <person name="Kisner P."/>
            <person name="Kodira C."/>
            <person name="Kulbokas E."/>
            <person name="Labutti K."/>
            <person name="Lama D."/>
            <person name="Landers T."/>
            <person name="Leger J."/>
            <person name="Levine S."/>
            <person name="Lewis D."/>
            <person name="Lewis T."/>
            <person name="Lindblad-toh K."/>
            <person name="Liu X."/>
            <person name="Lokyitsang T."/>
            <person name="Lokyitsang Y."/>
            <person name="Lucien O."/>
            <person name="Lui A."/>
            <person name="Ma L.J."/>
            <person name="Mabbitt R."/>
            <person name="Macdonald J."/>
            <person name="Maclean C."/>
            <person name="Major J."/>
            <person name="Manning J."/>
            <person name="Marabella R."/>
            <person name="Maru K."/>
            <person name="Matthews C."/>
            <person name="Mauceli E."/>
            <person name="Mccarthy M."/>
            <person name="Mcdonough S."/>
            <person name="Mcghee T."/>
            <person name="Meldrim J."/>
            <person name="Meneus L."/>
            <person name="Mesirov J."/>
            <person name="Mihalev A."/>
            <person name="Mihova T."/>
            <person name="Mikkelsen T."/>
            <person name="Mlenga V."/>
            <person name="Moru K."/>
            <person name="Mozes J."/>
            <person name="Mulrain L."/>
            <person name="Munson G."/>
            <person name="Naylor J."/>
            <person name="Newes C."/>
            <person name="Nguyen C."/>
            <person name="Nguyen N."/>
            <person name="Nguyen T."/>
            <person name="Nicol R."/>
            <person name="Nielsen C."/>
            <person name="Nizzari M."/>
            <person name="Norbu C."/>
            <person name="Norbu N."/>
            <person name="O'donnell P."/>
            <person name="Okoawo O."/>
            <person name="O'leary S."/>
            <person name="Omotosho B."/>
            <person name="O'neill K."/>
            <person name="Osman S."/>
            <person name="Parker S."/>
            <person name="Perrin D."/>
            <person name="Phunkhang P."/>
            <person name="Piqani B."/>
            <person name="Purcell S."/>
            <person name="Rachupka T."/>
            <person name="Ramasamy U."/>
            <person name="Rameau R."/>
            <person name="Ray V."/>
            <person name="Raymond C."/>
            <person name="Retta R."/>
            <person name="Richardson S."/>
            <person name="Rise C."/>
            <person name="Rodriguez J."/>
            <person name="Rogers J."/>
            <person name="Rogov P."/>
            <person name="Rutman M."/>
            <person name="Schupbach R."/>
            <person name="Seaman C."/>
            <person name="Settipalli S."/>
            <person name="Sharpe T."/>
            <person name="Sheridan J."/>
            <person name="Sherpa N."/>
            <person name="Shi J."/>
            <person name="Smirnov S."/>
            <person name="Smith C."/>
            <person name="Sougnez C."/>
            <person name="Spencer B."/>
            <person name="Stalker J."/>
            <person name="Stange-thomann N."/>
            <person name="Stavropoulos S."/>
            <person name="Stetson K."/>
            <person name="Stone C."/>
            <person name="Stone S."/>
            <person name="Stubbs M."/>
            <person name="Talamas J."/>
            <person name="Tchuinga P."/>
            <person name="Tenzing P."/>
            <person name="Tesfaye S."/>
            <person name="Theodore J."/>
            <person name="Thoulutsang Y."/>
            <person name="Topham K."/>
            <person name="Towey S."/>
            <person name="Tsamla T."/>
            <person name="Tsomo N."/>
            <person name="Vallee D."/>
            <person name="Vassiliev H."/>
            <person name="Venkataraman V."/>
            <person name="Vinson J."/>
            <person name="Vo A."/>
            <person name="Wade C."/>
            <person name="Wang S."/>
            <person name="Wangchuk T."/>
            <person name="Wangdi T."/>
            <person name="Whittaker C."/>
            <person name="Wilkinson J."/>
            <person name="Wu Y."/>
            <person name="Wyman D."/>
            <person name="Yadav S."/>
            <person name="Yang S."/>
            <person name="Yang X."/>
            <person name="Yeager S."/>
            <person name="Yee E."/>
            <person name="Young G."/>
            <person name="Zainoun J."/>
            <person name="Zembeck L."/>
            <person name="Zimmer A."/>
            <person name="Zody M."/>
            <person name="Lander E."/>
        </authorList>
    </citation>
    <scope>NUCLEOTIDE SEQUENCE [LARGE SCALE GENOMIC DNA]</scope>
</reference>
<evidence type="ECO:0000313" key="3">
    <source>
        <dbReference type="Proteomes" id="UP000007875"/>
    </source>
</evidence>
<reference evidence="2" key="2">
    <citation type="submission" date="2025-08" db="UniProtKB">
        <authorList>
            <consortium name="Ensembl"/>
        </authorList>
    </citation>
    <scope>IDENTIFICATION</scope>
</reference>
<dbReference type="Ensembl" id="ENSCSAVT00000019315.1">
    <property type="protein sequence ID" value="ENSCSAVP00000019108.1"/>
    <property type="gene ID" value="ENSCSAVG00000011218.1"/>
</dbReference>
<dbReference type="GeneTree" id="ENSGT00390000016575"/>
<protein>
    <submittedName>
        <fullName evidence="2">Uncharacterized protein</fullName>
    </submittedName>
</protein>
<evidence type="ECO:0000313" key="2">
    <source>
        <dbReference type="Ensembl" id="ENSCSAVP00000019108.1"/>
    </source>
</evidence>
<accession>H2ZNE2</accession>
<dbReference type="OMA" id="MVTQLSY"/>
<keyword evidence="3" id="KW-1185">Reference proteome</keyword>
<dbReference type="HOGENOM" id="CLU_1296971_0_0_1"/>
<reference evidence="2" key="3">
    <citation type="submission" date="2025-09" db="UniProtKB">
        <authorList>
            <consortium name="Ensembl"/>
        </authorList>
    </citation>
    <scope>IDENTIFICATION</scope>
</reference>
<sequence>MSAMVTQLSYSINEKLCLDEPTFPAITQQQLHKTEATTVATNKTTTSKSLKFNQKEIGQWSPSVSNGSPPYEASATSSNTEKYMQRNGPSVFGFSLPRHKPQQRSIVFTNRSIKPVALVKAQLNHDNEETTMYDLQENNQKPSRNSFSAVNRFEKWPSPKSTHSTFAVEIPDSTKPNKLINSDQQPDMFPSIVIKSCKLHSPIKSTVTQIFAD</sequence>
<proteinExistence type="predicted"/>
<dbReference type="Proteomes" id="UP000007875">
    <property type="component" value="Unassembled WGS sequence"/>
</dbReference>
<organism evidence="2 3">
    <name type="scientific">Ciona savignyi</name>
    <name type="common">Pacific transparent sea squirt</name>
    <dbReference type="NCBI Taxonomy" id="51511"/>
    <lineage>
        <taxon>Eukaryota</taxon>
        <taxon>Metazoa</taxon>
        <taxon>Chordata</taxon>
        <taxon>Tunicata</taxon>
        <taxon>Ascidiacea</taxon>
        <taxon>Phlebobranchia</taxon>
        <taxon>Cionidae</taxon>
        <taxon>Ciona</taxon>
    </lineage>
</organism>
<dbReference type="InParanoid" id="H2ZNE2"/>
<feature type="compositionally biased region" description="Polar residues" evidence="1">
    <location>
        <begin position="60"/>
        <end position="78"/>
    </location>
</feature>
<name>H2ZNE2_CIOSA</name>
<dbReference type="AlphaFoldDB" id="H2ZNE2"/>
<feature type="region of interest" description="Disordered" evidence="1">
    <location>
        <begin position="59"/>
        <end position="78"/>
    </location>
</feature>
<evidence type="ECO:0000256" key="1">
    <source>
        <dbReference type="SAM" id="MobiDB-lite"/>
    </source>
</evidence>